<evidence type="ECO:0000313" key="7">
    <source>
        <dbReference type="EMBL" id="OOY23398.1"/>
    </source>
</evidence>
<sequence length="386" mass="40658">MTPAARYAAAIDILDRIQTGEVAERALTNWARGHRFAGSKDRAAIRDHVFDVLRCKASAALAGGGAQGRALVAGLLRLQGTDPATVFTGEGFAPDPLSDEERAALSKPLPDDIAQLDWPDWLRDQLAADLGPDFNAISEAMRARAPVFLRVNLAKADRAEAIAALAKDGIEAFPHPLAETALELGEGARRIQQAEAYTNGLVELQDAASQAAIASVPIAAGQRVLDYCAGGGGKALALAAACPEAQIAAHDIDAGRMRDLPVRAKRAGTKVAMRAPGDPGTGYDLVLVDAPCSGSGTWRRAPDAKWRLSAARLAELVTLQSEILDVARDLVAPGGRLVYMTCSLLSVENGAQIADFVTRHGCELVSQRQFTPLSGGDGFFVAQPQL</sequence>
<keyword evidence="8" id="KW-1185">Reference proteome</keyword>
<name>A0ABX3MUM5_9RHOB</name>
<evidence type="ECO:0000259" key="6">
    <source>
        <dbReference type="PROSITE" id="PS51686"/>
    </source>
</evidence>
<dbReference type="Proteomes" id="UP000190787">
    <property type="component" value="Unassembled WGS sequence"/>
</dbReference>
<dbReference type="PANTHER" id="PTHR22807:SF53">
    <property type="entry name" value="RIBOSOMAL RNA SMALL SUBUNIT METHYLTRANSFERASE B-RELATED"/>
    <property type="match status" value="1"/>
</dbReference>
<dbReference type="PANTHER" id="PTHR22807">
    <property type="entry name" value="NOP2 YEAST -RELATED NOL1/NOP2/FMU SUN DOMAIN-CONTAINING"/>
    <property type="match status" value="1"/>
</dbReference>
<protein>
    <submittedName>
        <fullName evidence="7">SAM-dependent methyltransferase</fullName>
    </submittedName>
</protein>
<dbReference type="InterPro" id="IPR029063">
    <property type="entry name" value="SAM-dependent_MTases_sf"/>
</dbReference>
<dbReference type="InterPro" id="IPR054728">
    <property type="entry name" value="RsmB-like_ferredoxin"/>
</dbReference>
<evidence type="ECO:0000256" key="5">
    <source>
        <dbReference type="PROSITE-ProRule" id="PRU01023"/>
    </source>
</evidence>
<evidence type="ECO:0000256" key="2">
    <source>
        <dbReference type="ARBA" id="ARBA00022679"/>
    </source>
</evidence>
<feature type="binding site" evidence="5">
    <location>
        <position position="289"/>
    </location>
    <ligand>
        <name>S-adenosyl-L-methionine</name>
        <dbReference type="ChEBI" id="CHEBI:59789"/>
    </ligand>
</feature>
<keyword evidence="2 5" id="KW-0808">Transferase</keyword>
<feature type="binding site" evidence="5">
    <location>
        <position position="251"/>
    </location>
    <ligand>
        <name>S-adenosyl-L-methionine</name>
        <dbReference type="ChEBI" id="CHEBI:59789"/>
    </ligand>
</feature>
<evidence type="ECO:0000313" key="8">
    <source>
        <dbReference type="Proteomes" id="UP000190787"/>
    </source>
</evidence>
<keyword evidence="4 5" id="KW-0694">RNA-binding</keyword>
<dbReference type="SUPFAM" id="SSF53335">
    <property type="entry name" value="S-adenosyl-L-methionine-dependent methyltransferases"/>
    <property type="match status" value="1"/>
</dbReference>
<accession>A0ABX3MUM5</accession>
<comment type="similarity">
    <text evidence="5">Belongs to the class I-like SAM-binding methyltransferase superfamily. RsmB/NOP family.</text>
</comment>
<evidence type="ECO:0000256" key="4">
    <source>
        <dbReference type="ARBA" id="ARBA00022884"/>
    </source>
</evidence>
<evidence type="ECO:0000256" key="1">
    <source>
        <dbReference type="ARBA" id="ARBA00022603"/>
    </source>
</evidence>
<evidence type="ECO:0000256" key="3">
    <source>
        <dbReference type="ARBA" id="ARBA00022691"/>
    </source>
</evidence>
<dbReference type="Gene3D" id="3.40.50.150">
    <property type="entry name" value="Vaccinia Virus protein VP39"/>
    <property type="match status" value="1"/>
</dbReference>
<comment type="caution">
    <text evidence="7">The sequence shown here is derived from an EMBL/GenBank/DDBJ whole genome shotgun (WGS) entry which is preliminary data.</text>
</comment>
<dbReference type="GO" id="GO:0008168">
    <property type="term" value="F:methyltransferase activity"/>
    <property type="evidence" value="ECO:0007669"/>
    <property type="project" value="UniProtKB-KW"/>
</dbReference>
<organism evidence="7 8">
    <name type="scientific">Thioclava sediminum</name>
    <dbReference type="NCBI Taxonomy" id="1915319"/>
    <lineage>
        <taxon>Bacteria</taxon>
        <taxon>Pseudomonadati</taxon>
        <taxon>Pseudomonadota</taxon>
        <taxon>Alphaproteobacteria</taxon>
        <taxon>Rhodobacterales</taxon>
        <taxon>Paracoccaceae</taxon>
        <taxon>Thioclava</taxon>
    </lineage>
</organism>
<gene>
    <name evidence="7" type="ORF">BMI91_12930</name>
</gene>
<dbReference type="PRINTS" id="PR02008">
    <property type="entry name" value="RCMTFAMILY"/>
</dbReference>
<feature type="active site" description="Nucleophile" evidence="5">
    <location>
        <position position="342"/>
    </location>
</feature>
<dbReference type="InterPro" id="IPR001678">
    <property type="entry name" value="MeTrfase_RsmB-F_NOP2_dom"/>
</dbReference>
<proteinExistence type="inferred from homology"/>
<dbReference type="InterPro" id="IPR023267">
    <property type="entry name" value="RCMT"/>
</dbReference>
<dbReference type="InterPro" id="IPR049560">
    <property type="entry name" value="MeTrfase_RsmB-F_NOP2_cat"/>
</dbReference>
<dbReference type="RefSeq" id="WP_078605236.1">
    <property type="nucleotide sequence ID" value="NZ_MPZV01000003.1"/>
</dbReference>
<keyword evidence="1 5" id="KW-0489">Methyltransferase</keyword>
<comment type="caution">
    <text evidence="5">Lacks conserved residue(s) required for the propagation of feature annotation.</text>
</comment>
<dbReference type="PROSITE" id="PS51686">
    <property type="entry name" value="SAM_MT_RSMB_NOP"/>
    <property type="match status" value="1"/>
</dbReference>
<dbReference type="Pfam" id="PF01189">
    <property type="entry name" value="Methyltr_RsmB-F"/>
    <property type="match status" value="1"/>
</dbReference>
<reference evidence="7 8" key="1">
    <citation type="submission" date="2016-11" db="EMBL/GenBank/DDBJ databases">
        <title>A multilocus sequence analysis scheme for characterization of bacteria in the genus Thioclava.</title>
        <authorList>
            <person name="Liu Y."/>
            <person name="Shao Z."/>
        </authorList>
    </citation>
    <scope>NUCLEOTIDE SEQUENCE [LARGE SCALE GENOMIC DNA]</scope>
    <source>
        <strain evidence="7 8">TAW-CT134</strain>
    </source>
</reference>
<dbReference type="Gene3D" id="3.30.70.1170">
    <property type="entry name" value="Sun protein, domain 3"/>
    <property type="match status" value="1"/>
</dbReference>
<dbReference type="GO" id="GO:0032259">
    <property type="term" value="P:methylation"/>
    <property type="evidence" value="ECO:0007669"/>
    <property type="project" value="UniProtKB-KW"/>
</dbReference>
<dbReference type="EMBL" id="MPZV01000003">
    <property type="protein sequence ID" value="OOY23398.1"/>
    <property type="molecule type" value="Genomic_DNA"/>
</dbReference>
<feature type="domain" description="SAM-dependent MTase RsmB/NOP-type" evidence="6">
    <location>
        <begin position="137"/>
        <end position="386"/>
    </location>
</feature>
<keyword evidence="3 5" id="KW-0949">S-adenosyl-L-methionine</keyword>
<dbReference type="Pfam" id="PF22458">
    <property type="entry name" value="RsmF-B_ferredox"/>
    <property type="match status" value="1"/>
</dbReference>